<dbReference type="PANTHER" id="PTHR16469:SF51">
    <property type="entry name" value="TRANSCRIPTION FACTOR TAU 55 KDA SUBUNIT"/>
    <property type="match status" value="1"/>
</dbReference>
<dbReference type="AlphaFoldDB" id="A0A9N9CHI9"/>
<reference evidence="2" key="1">
    <citation type="submission" date="2021-06" db="EMBL/GenBank/DDBJ databases">
        <authorList>
            <person name="Kallberg Y."/>
            <person name="Tangrot J."/>
            <person name="Rosling A."/>
        </authorList>
    </citation>
    <scope>NUCLEOTIDE SEQUENCE</scope>
    <source>
        <strain evidence="2">BR232B</strain>
    </source>
</reference>
<evidence type="ECO:0000313" key="3">
    <source>
        <dbReference type="Proteomes" id="UP000789739"/>
    </source>
</evidence>
<dbReference type="SUPFAM" id="SSF53254">
    <property type="entry name" value="Phosphoglycerate mutase-like"/>
    <property type="match status" value="1"/>
</dbReference>
<dbReference type="EMBL" id="CAJVPI010001227">
    <property type="protein sequence ID" value="CAG8601796.1"/>
    <property type="molecule type" value="Genomic_DNA"/>
</dbReference>
<protein>
    <submittedName>
        <fullName evidence="2">7367_t:CDS:1</fullName>
    </submittedName>
</protein>
<organism evidence="2 3">
    <name type="scientific">Paraglomus brasilianum</name>
    <dbReference type="NCBI Taxonomy" id="144538"/>
    <lineage>
        <taxon>Eukaryota</taxon>
        <taxon>Fungi</taxon>
        <taxon>Fungi incertae sedis</taxon>
        <taxon>Mucoromycota</taxon>
        <taxon>Glomeromycotina</taxon>
        <taxon>Glomeromycetes</taxon>
        <taxon>Paraglomerales</taxon>
        <taxon>Paraglomeraceae</taxon>
        <taxon>Paraglomus</taxon>
    </lineage>
</organism>
<proteinExistence type="predicted"/>
<feature type="binding site" evidence="1">
    <location>
        <position position="68"/>
    </location>
    <ligand>
        <name>substrate</name>
    </ligand>
</feature>
<keyword evidence="3" id="KW-1185">Reference proteome</keyword>
<feature type="binding site" evidence="1">
    <location>
        <begin position="28"/>
        <end position="29"/>
    </location>
    <ligand>
        <name>substrate</name>
    </ligand>
</feature>
<dbReference type="CDD" id="cd07067">
    <property type="entry name" value="HP_PGM_like"/>
    <property type="match status" value="1"/>
</dbReference>
<evidence type="ECO:0000256" key="1">
    <source>
        <dbReference type="PIRSR" id="PIRSR613078-2"/>
    </source>
</evidence>
<dbReference type="Pfam" id="PF00300">
    <property type="entry name" value="His_Phos_1"/>
    <property type="match status" value="1"/>
</dbReference>
<accession>A0A9N9CHI9</accession>
<name>A0A9N9CHI9_9GLOM</name>
<evidence type="ECO:0000313" key="2">
    <source>
        <dbReference type="EMBL" id="CAG8601796.1"/>
    </source>
</evidence>
<dbReference type="Gene3D" id="3.40.50.1240">
    <property type="entry name" value="Phosphoglycerate mutase-like"/>
    <property type="match status" value="1"/>
</dbReference>
<dbReference type="SMART" id="SM00855">
    <property type="entry name" value="PGAM"/>
    <property type="match status" value="1"/>
</dbReference>
<dbReference type="Proteomes" id="UP000789739">
    <property type="component" value="Unassembled WGS sequence"/>
</dbReference>
<dbReference type="PANTHER" id="PTHR16469">
    <property type="entry name" value="UBIQUITIN-ASSOCIATED AND SH3 DOMAIN-CONTAINING BA-RELATED"/>
    <property type="match status" value="1"/>
</dbReference>
<comment type="caution">
    <text evidence="2">The sequence shown here is derived from an EMBL/GenBank/DDBJ whole genome shotgun (WGS) entry which is preliminary data.</text>
</comment>
<dbReference type="OrthoDB" id="414418at2759"/>
<dbReference type="InterPro" id="IPR051710">
    <property type="entry name" value="Phosphatase_SH3-domain"/>
</dbReference>
<dbReference type="InterPro" id="IPR029033">
    <property type="entry name" value="His_PPase_superfam"/>
</dbReference>
<dbReference type="InterPro" id="IPR013078">
    <property type="entry name" value="His_Pase_superF_clade-1"/>
</dbReference>
<sequence length="221" mass="24538">MLETIYFTRHGQRSDWLLKPGETLTYPTGLTHDPTLSDHGRNQARELAAYLATNNIKLDSLYASPFYRTMETANVVAETLDLQILAENGLGEWFNVGCKHAPAPLEQLHSYFPRAHLPYNPIRIPSPNGETLQDLHDRLSSVMNEMISRCDEADNVNTIMTVGHAATVIAGVRAVIGDRHASVNCGTCTLTVAKRIEGKWKLITNGDASFLSKGEENNWAF</sequence>
<gene>
    <name evidence="2" type="ORF">PBRASI_LOCUS7683</name>
</gene>